<accession>A0A0A0JEZ0</accession>
<dbReference type="OrthoDB" id="9787933at2"/>
<protein>
    <recommendedName>
        <fullName evidence="3">SnoaL-like domain-containing protein</fullName>
    </recommendedName>
</protein>
<name>A0A0A0JEZ0_9MICO</name>
<dbReference type="Proteomes" id="UP000030002">
    <property type="component" value="Unassembled WGS sequence"/>
</dbReference>
<organism evidence="1 2">
    <name type="scientific">Knoellia sinensis KCTC 19936</name>
    <dbReference type="NCBI Taxonomy" id="1385520"/>
    <lineage>
        <taxon>Bacteria</taxon>
        <taxon>Bacillati</taxon>
        <taxon>Actinomycetota</taxon>
        <taxon>Actinomycetes</taxon>
        <taxon>Micrococcales</taxon>
        <taxon>Intrasporangiaceae</taxon>
        <taxon>Knoellia</taxon>
    </lineage>
</organism>
<dbReference type="RefSeq" id="WP_035912237.1">
    <property type="nucleotide sequence ID" value="NZ_AVPJ01000002.1"/>
</dbReference>
<evidence type="ECO:0000313" key="1">
    <source>
        <dbReference type="EMBL" id="KGN34176.1"/>
    </source>
</evidence>
<evidence type="ECO:0008006" key="3">
    <source>
        <dbReference type="Google" id="ProtNLM"/>
    </source>
</evidence>
<dbReference type="SUPFAM" id="SSF54427">
    <property type="entry name" value="NTF2-like"/>
    <property type="match status" value="1"/>
</dbReference>
<dbReference type="Gene3D" id="3.10.450.50">
    <property type="match status" value="1"/>
</dbReference>
<gene>
    <name evidence="1" type="ORF">N802_12350</name>
</gene>
<keyword evidence="2" id="KW-1185">Reference proteome</keyword>
<dbReference type="eggNOG" id="COG3631">
    <property type="taxonomic scope" value="Bacteria"/>
</dbReference>
<dbReference type="AlphaFoldDB" id="A0A0A0JEZ0"/>
<dbReference type="EMBL" id="AVPJ01000002">
    <property type="protein sequence ID" value="KGN34176.1"/>
    <property type="molecule type" value="Genomic_DNA"/>
</dbReference>
<evidence type="ECO:0000313" key="2">
    <source>
        <dbReference type="Proteomes" id="UP000030002"/>
    </source>
</evidence>
<proteinExistence type="predicted"/>
<dbReference type="STRING" id="1385520.N802_12350"/>
<dbReference type="InterPro" id="IPR032710">
    <property type="entry name" value="NTF2-like_dom_sf"/>
</dbReference>
<sequence length="115" mass="12592">MSDDQVAANLKGMDDLDFTGWNNADWDGVFAHHHTDDVHVDWKGQEPTDGVQAHIDAMKAYVESVGGTPPQITSHPIAFGSGEWTCAVGEFEDGSRMVTVAKWKDGAIAEEYIWA</sequence>
<comment type="caution">
    <text evidence="1">The sequence shown here is derived from an EMBL/GenBank/DDBJ whole genome shotgun (WGS) entry which is preliminary data.</text>
</comment>
<reference evidence="1 2" key="1">
    <citation type="submission" date="2013-08" db="EMBL/GenBank/DDBJ databases">
        <title>The genome sequence of Knoellia sinensis.</title>
        <authorList>
            <person name="Zhu W."/>
            <person name="Wang G."/>
        </authorList>
    </citation>
    <scope>NUCLEOTIDE SEQUENCE [LARGE SCALE GENOMIC DNA]</scope>
    <source>
        <strain evidence="1 2">KCTC 19936</strain>
    </source>
</reference>